<keyword evidence="4 7" id="KW-0326">Glycosidase</keyword>
<dbReference type="Gene3D" id="2.60.40.1180">
    <property type="entry name" value="Golgi alpha-mannosidase II"/>
    <property type="match status" value="1"/>
</dbReference>
<evidence type="ECO:0000313" key="8">
    <source>
        <dbReference type="EMBL" id="MDQ0336863.1"/>
    </source>
</evidence>
<dbReference type="GO" id="GO:0004348">
    <property type="term" value="F:glucosylceramidase activity"/>
    <property type="evidence" value="ECO:0007669"/>
    <property type="project" value="UniProtKB-EC"/>
</dbReference>
<name>A0A9X0YPE0_9FLAO</name>
<evidence type="ECO:0000256" key="4">
    <source>
        <dbReference type="RuleBase" id="RU361188"/>
    </source>
</evidence>
<dbReference type="EMBL" id="JAGGJQ010000010">
    <property type="protein sequence ID" value="MBP1841214.1"/>
    <property type="molecule type" value="Genomic_DNA"/>
</dbReference>
<sequence length="482" mass="54900">MNKLLITISPLKKAVMLTAFFTCHALFAQQVDLTYSTASEHWVEAKRFLKKNPSNTVDITVYTDQKLQVIDGIGGSFNELGWEALQSLKAEDQQKVMHAIFSKDGCNFSMCRMPIGASDYALSYYSHNDVAEDFEMRDFNIDRDRYILMPYVKAALAVRPDLQVWASQWSPPAWMKVNEHYAMRAGNFENAKDGNKLVKGGEMLNNATGFNMQERYLEAYALYFSKFVQAYKDEGVELAAIQPQNEIAFQPNWPSCTWRPEDMAYFINDFLGPQFEADKLNTEIWLGTVNSGDPNYVKTVLEYKDTAKYIDGVGFQWGGAKAIPTIHKEFPNLKLMQTENKCGEHENDWTSVERSWNDLIHYTNNGAGSYMYWNMILDETGASAWGWPQNSMVVIDTNTKKVTYTDEFYLFKHLSHFVQPGDHLLKSSAGKNHLAYQLQDGRIMVLMYNSELTVKTVTIQIGDDIIGVEVQPTSINSVVVKS</sequence>
<dbReference type="InterPro" id="IPR017853">
    <property type="entry name" value="GH"/>
</dbReference>
<keyword evidence="3 4" id="KW-0378">Hydrolase</keyword>
<dbReference type="Pfam" id="PF02055">
    <property type="entry name" value="Glyco_hydro_30"/>
    <property type="match status" value="1"/>
</dbReference>
<comment type="similarity">
    <text evidence="1 4">Belongs to the glycosyl hydrolase 30 family.</text>
</comment>
<keyword evidence="2 5" id="KW-0732">Signal</keyword>
<dbReference type="SUPFAM" id="SSF51445">
    <property type="entry name" value="(Trans)glycosidases"/>
    <property type="match status" value="1"/>
</dbReference>
<dbReference type="InterPro" id="IPR013780">
    <property type="entry name" value="Glyco_hydro_b"/>
</dbReference>
<feature type="domain" description="Glycosyl hydrolase family 30 TIM-barrel" evidence="6">
    <location>
        <begin position="70"/>
        <end position="418"/>
    </location>
</feature>
<dbReference type="PRINTS" id="PR00843">
    <property type="entry name" value="GLHYDRLASE30"/>
</dbReference>
<dbReference type="Gene3D" id="3.20.20.80">
    <property type="entry name" value="Glycosidases"/>
    <property type="match status" value="1"/>
</dbReference>
<proteinExistence type="inferred from homology"/>
<evidence type="ECO:0000313" key="7">
    <source>
        <dbReference type="EMBL" id="MBP1841214.1"/>
    </source>
</evidence>
<dbReference type="EC" id="3.2.1.45" evidence="7"/>
<keyword evidence="10" id="KW-1185">Reference proteome</keyword>
<comment type="caution">
    <text evidence="7">The sequence shown here is derived from an EMBL/GenBank/DDBJ whole genome shotgun (WGS) entry which is preliminary data.</text>
</comment>
<dbReference type="PANTHER" id="PTHR11069:SF23">
    <property type="entry name" value="LYSOSOMAL ACID GLUCOSYLCERAMIDASE"/>
    <property type="match status" value="1"/>
</dbReference>
<reference evidence="7" key="1">
    <citation type="submission" date="2021-03" db="EMBL/GenBank/DDBJ databases">
        <title>Genomic Encyclopedia of Type Strains, Phase IV (KMG-IV): sequencing the most valuable type-strain genomes for metagenomic binning, comparative biology and taxonomic classification.</title>
        <authorList>
            <person name="Goeker M."/>
        </authorList>
    </citation>
    <scope>NUCLEOTIDE SEQUENCE</scope>
    <source>
        <strain evidence="7">DSM 15523</strain>
        <strain evidence="8 10">DSM 16476</strain>
    </source>
</reference>
<evidence type="ECO:0000256" key="1">
    <source>
        <dbReference type="ARBA" id="ARBA00005382"/>
    </source>
</evidence>
<accession>A0A9X0YPE0</accession>
<dbReference type="InterPro" id="IPR001139">
    <property type="entry name" value="Glyco_hydro_30"/>
</dbReference>
<dbReference type="GO" id="GO:0006680">
    <property type="term" value="P:glucosylceramide catabolic process"/>
    <property type="evidence" value="ECO:0007669"/>
    <property type="project" value="TreeGrafter"/>
</dbReference>
<dbReference type="AlphaFoldDB" id="A0A9X0YPE0"/>
<evidence type="ECO:0000313" key="10">
    <source>
        <dbReference type="Proteomes" id="UP001231587"/>
    </source>
</evidence>
<dbReference type="GO" id="GO:0016020">
    <property type="term" value="C:membrane"/>
    <property type="evidence" value="ECO:0007669"/>
    <property type="project" value="GOC"/>
</dbReference>
<evidence type="ECO:0000259" key="6">
    <source>
        <dbReference type="Pfam" id="PF02055"/>
    </source>
</evidence>
<evidence type="ECO:0000313" key="9">
    <source>
        <dbReference type="Proteomes" id="UP001138672"/>
    </source>
</evidence>
<feature type="signal peptide" evidence="5">
    <location>
        <begin position="1"/>
        <end position="28"/>
    </location>
</feature>
<evidence type="ECO:0000256" key="2">
    <source>
        <dbReference type="ARBA" id="ARBA00022729"/>
    </source>
</evidence>
<dbReference type="EMBL" id="JAUSUU010000011">
    <property type="protein sequence ID" value="MDQ0336863.1"/>
    <property type="molecule type" value="Genomic_DNA"/>
</dbReference>
<evidence type="ECO:0000256" key="5">
    <source>
        <dbReference type="SAM" id="SignalP"/>
    </source>
</evidence>
<protein>
    <submittedName>
        <fullName evidence="7">Glucosylceramidase</fullName>
        <ecNumber evidence="7">3.2.1.45</ecNumber>
    </submittedName>
</protein>
<dbReference type="Proteomes" id="UP001231587">
    <property type="component" value="Unassembled WGS sequence"/>
</dbReference>
<dbReference type="RefSeq" id="WP_083495591.1">
    <property type="nucleotide sequence ID" value="NZ_JAGGJQ010000010.1"/>
</dbReference>
<gene>
    <name evidence="7" type="ORF">J2Z56_003146</name>
    <name evidence="8" type="ORF">J2Z57_003320</name>
</gene>
<feature type="chain" id="PRO_5040985885" evidence="5">
    <location>
        <begin position="29"/>
        <end position="482"/>
    </location>
</feature>
<dbReference type="PANTHER" id="PTHR11069">
    <property type="entry name" value="GLUCOSYLCERAMIDASE"/>
    <property type="match status" value="1"/>
</dbReference>
<dbReference type="InterPro" id="IPR033453">
    <property type="entry name" value="Glyco_hydro_30_TIM-barrel"/>
</dbReference>
<evidence type="ECO:0000256" key="3">
    <source>
        <dbReference type="ARBA" id="ARBA00022801"/>
    </source>
</evidence>
<dbReference type="Proteomes" id="UP001138672">
    <property type="component" value="Unassembled WGS sequence"/>
</dbReference>
<organism evidence="7 9">
    <name type="scientific">Formosa algae</name>
    <dbReference type="NCBI Taxonomy" id="225843"/>
    <lineage>
        <taxon>Bacteria</taxon>
        <taxon>Pseudomonadati</taxon>
        <taxon>Bacteroidota</taxon>
        <taxon>Flavobacteriia</taxon>
        <taxon>Flavobacteriales</taxon>
        <taxon>Flavobacteriaceae</taxon>
        <taxon>Formosa</taxon>
    </lineage>
</organism>